<protein>
    <submittedName>
        <fullName evidence="2">Uncharacterized protein</fullName>
    </submittedName>
</protein>
<feature type="region of interest" description="Disordered" evidence="1">
    <location>
        <begin position="1"/>
        <end position="54"/>
    </location>
</feature>
<feature type="compositionally biased region" description="Polar residues" evidence="1">
    <location>
        <begin position="33"/>
        <end position="52"/>
    </location>
</feature>
<evidence type="ECO:0000256" key="1">
    <source>
        <dbReference type="SAM" id="MobiDB-lite"/>
    </source>
</evidence>
<accession>A0AAV7MLM8</accession>
<evidence type="ECO:0000313" key="2">
    <source>
        <dbReference type="EMBL" id="KAJ1104257.1"/>
    </source>
</evidence>
<sequence>MVSQAVDAGGWHPHPPDPFTLYHSPQHLHSAHSVRQVSQSGTVSGPDTNPGTTPAPVHRCPAHCRCMQCRPIPFTASSLPSASHPHRPPSLPPLLSSPHLVRPPTAPPAGTDTGAGVGGVAGGDPAAFQVFWLCLLAVPTHSTSIGQTRAQAWVGWLGALLWRSSDASHKCLPTAPQQDTGYGRTQVVGAGASCSKLVGARHSLVAARLQRRVLLPGHS</sequence>
<organism evidence="2 3">
    <name type="scientific">Pleurodeles waltl</name>
    <name type="common">Iberian ribbed newt</name>
    <dbReference type="NCBI Taxonomy" id="8319"/>
    <lineage>
        <taxon>Eukaryota</taxon>
        <taxon>Metazoa</taxon>
        <taxon>Chordata</taxon>
        <taxon>Craniata</taxon>
        <taxon>Vertebrata</taxon>
        <taxon>Euteleostomi</taxon>
        <taxon>Amphibia</taxon>
        <taxon>Batrachia</taxon>
        <taxon>Caudata</taxon>
        <taxon>Salamandroidea</taxon>
        <taxon>Salamandridae</taxon>
        <taxon>Pleurodelinae</taxon>
        <taxon>Pleurodeles</taxon>
    </lineage>
</organism>
<gene>
    <name evidence="2" type="ORF">NDU88_001669</name>
</gene>
<dbReference type="Proteomes" id="UP001066276">
    <property type="component" value="Chromosome 9"/>
</dbReference>
<name>A0AAV7MLM8_PLEWA</name>
<comment type="caution">
    <text evidence="2">The sequence shown here is derived from an EMBL/GenBank/DDBJ whole genome shotgun (WGS) entry which is preliminary data.</text>
</comment>
<evidence type="ECO:0000313" key="3">
    <source>
        <dbReference type="Proteomes" id="UP001066276"/>
    </source>
</evidence>
<dbReference type="EMBL" id="JANPWB010000013">
    <property type="protein sequence ID" value="KAJ1104257.1"/>
    <property type="molecule type" value="Genomic_DNA"/>
</dbReference>
<feature type="region of interest" description="Disordered" evidence="1">
    <location>
        <begin position="78"/>
        <end position="111"/>
    </location>
</feature>
<dbReference type="AlphaFoldDB" id="A0AAV7MLM8"/>
<proteinExistence type="predicted"/>
<reference evidence="2" key="1">
    <citation type="journal article" date="2022" name="bioRxiv">
        <title>Sequencing and chromosome-scale assembly of the giantPleurodeles waltlgenome.</title>
        <authorList>
            <person name="Brown T."/>
            <person name="Elewa A."/>
            <person name="Iarovenko S."/>
            <person name="Subramanian E."/>
            <person name="Araus A.J."/>
            <person name="Petzold A."/>
            <person name="Susuki M."/>
            <person name="Suzuki K.-i.T."/>
            <person name="Hayashi T."/>
            <person name="Toyoda A."/>
            <person name="Oliveira C."/>
            <person name="Osipova E."/>
            <person name="Leigh N.D."/>
            <person name="Simon A."/>
            <person name="Yun M.H."/>
        </authorList>
    </citation>
    <scope>NUCLEOTIDE SEQUENCE</scope>
    <source>
        <strain evidence="2">20211129_DDA</strain>
        <tissue evidence="2">Liver</tissue>
    </source>
</reference>
<feature type="compositionally biased region" description="Low complexity" evidence="1">
    <location>
        <begin position="93"/>
        <end position="111"/>
    </location>
</feature>
<keyword evidence="3" id="KW-1185">Reference proteome</keyword>